<organism evidence="11 12">
    <name type="scientific">Acanthaster planci</name>
    <name type="common">Crown-of-thorns starfish</name>
    <dbReference type="NCBI Taxonomy" id="133434"/>
    <lineage>
        <taxon>Eukaryota</taxon>
        <taxon>Metazoa</taxon>
        <taxon>Echinodermata</taxon>
        <taxon>Eleutherozoa</taxon>
        <taxon>Asterozoa</taxon>
        <taxon>Asteroidea</taxon>
        <taxon>Valvatacea</taxon>
        <taxon>Valvatida</taxon>
        <taxon>Acanthasteridae</taxon>
        <taxon>Acanthaster</taxon>
    </lineage>
</organism>
<evidence type="ECO:0000256" key="2">
    <source>
        <dbReference type="ARBA" id="ARBA00022490"/>
    </source>
</evidence>
<evidence type="ECO:0000256" key="8">
    <source>
        <dbReference type="SAM" id="Coils"/>
    </source>
</evidence>
<sequence length="797" mass="90068">MPRRNSPPTPTTPGSSTNGSEASEGDFVILPRPSLDTVSSTAGSHHHHHPADLQLRSQVSPTATVNGGPNMVTMMQYDQLVSTVRGMKEENNMLRVQLTDMVHTMENRTKEFLQMKNSNRQVTERCKELRKLANLEITRLRNQVQNLEDQQQADDQEKSALKVQNEELKEKVHFYESKLQRLEAELKEKNEEVMVFFERDNSKSSSEDISAQMPISLLSQLKKDIKDVQGTRADIQTNFATLEQVLQKSAAELRHYKQQADLLVLEKQDLLALNNELQTKVSVYSNGASWQGSRGTPVSAVGSDVTSESDTLQGAMEGSGSQFQLPPPPFSPGQALHKSRVALQDVLLQLQAERDKVASLMEDLKKERMDRNKSETTLMEQLHARSGEHDIALEELKKKHQEQVEELVGKLDELAIANQEPHHSMELKQQVRSLVCELQERENVLQQQEHSVKDLRATNEALKSKIALYHDELEEVRKQDSQMIETLREELKRQQDTYQLEKQQKLIERMNHDKLMDDHKHLRQEYNQLFADYDNLNRLYEEQRSRSTQGVSAAAVRELAEQRDNLTAQLMSAEEAIGAKQNQLEKVQRELQEAKTELETVPVLQAQAEIYKNDFDAEREAREKAHTEREALMDELEAVKELNQQMQDQLASHAQTQLQQMQHRHSNTLGGSSGGGSGGGVGSTLYERFISRPLNALSGAQARRNDQGYAGGRDYGSGGPYEEEPYDTIPEMDPGVDVDQAGRGTADLANAGRMSPGVVSHDQSHSQQPITNPTCPKCQNEFPDIDTLQIHMLDCIR</sequence>
<dbReference type="PANTHER" id="PTHR31553:SF1">
    <property type="entry name" value="NF-KAPPA-B ESSENTIAL MODULATOR"/>
    <property type="match status" value="1"/>
</dbReference>
<dbReference type="GeneID" id="110974154"/>
<dbReference type="GO" id="GO:0005737">
    <property type="term" value="C:cytoplasm"/>
    <property type="evidence" value="ECO:0007669"/>
    <property type="project" value="UniProtKB-SubCell"/>
</dbReference>
<name>A0A8B7XMP5_ACAPL</name>
<dbReference type="Proteomes" id="UP000694845">
    <property type="component" value="Unplaced"/>
</dbReference>
<feature type="domain" description="CCHC NOA-type" evidence="10">
    <location>
        <begin position="767"/>
        <end position="797"/>
    </location>
</feature>
<dbReference type="Pfam" id="PF16516">
    <property type="entry name" value="CC2-LZ"/>
    <property type="match status" value="1"/>
</dbReference>
<evidence type="ECO:0000256" key="4">
    <source>
        <dbReference type="ARBA" id="ARBA00022771"/>
    </source>
</evidence>
<proteinExistence type="predicted"/>
<dbReference type="GO" id="GO:0070530">
    <property type="term" value="F:K63-linked polyubiquitin modification-dependent protein binding"/>
    <property type="evidence" value="ECO:0007669"/>
    <property type="project" value="InterPro"/>
</dbReference>
<dbReference type="InterPro" id="IPR032419">
    <property type="entry name" value="CC2-LZ_dom"/>
</dbReference>
<evidence type="ECO:0000256" key="7">
    <source>
        <dbReference type="PROSITE-ProRule" id="PRU01142"/>
    </source>
</evidence>
<keyword evidence="11" id="KW-1185">Reference proteome</keyword>
<dbReference type="PROSITE" id="PS51801">
    <property type="entry name" value="ZF_CCHC_NOA"/>
    <property type="match status" value="1"/>
</dbReference>
<reference evidence="12" key="1">
    <citation type="submission" date="2025-08" db="UniProtKB">
        <authorList>
            <consortium name="RefSeq"/>
        </authorList>
    </citation>
    <scope>IDENTIFICATION</scope>
</reference>
<evidence type="ECO:0000313" key="11">
    <source>
        <dbReference type="Proteomes" id="UP000694845"/>
    </source>
</evidence>
<dbReference type="AlphaFoldDB" id="A0A8B7XMP5"/>
<dbReference type="Gene3D" id="1.20.5.990">
    <property type="entry name" value="Nemo cc2-lz domain - 1d5 darpin complex"/>
    <property type="match status" value="1"/>
</dbReference>
<keyword evidence="5" id="KW-0862">Zinc</keyword>
<feature type="compositionally biased region" description="Gly residues" evidence="9">
    <location>
        <begin position="709"/>
        <end position="719"/>
    </location>
</feature>
<keyword evidence="4 7" id="KW-0863">Zinc-finger</keyword>
<keyword evidence="3" id="KW-0479">Metal-binding</keyword>
<evidence type="ECO:0000256" key="5">
    <source>
        <dbReference type="ARBA" id="ARBA00022833"/>
    </source>
</evidence>
<dbReference type="OrthoDB" id="6343844at2759"/>
<feature type="coiled-coil region" evidence="8">
    <location>
        <begin position="130"/>
        <end position="259"/>
    </location>
</feature>
<dbReference type="GO" id="GO:0043122">
    <property type="term" value="P:regulation of canonical NF-kappaB signal transduction"/>
    <property type="evidence" value="ECO:0007669"/>
    <property type="project" value="TreeGrafter"/>
</dbReference>
<dbReference type="PANTHER" id="PTHR31553">
    <property type="entry name" value="NF-KAPPA-B ESSENTIAL MODULATOR"/>
    <property type="match status" value="1"/>
</dbReference>
<feature type="region of interest" description="Disordered" evidence="9">
    <location>
        <begin position="698"/>
        <end position="728"/>
    </location>
</feature>
<dbReference type="Pfam" id="PF18414">
    <property type="entry name" value="zf_C2H2_10"/>
    <property type="match status" value="1"/>
</dbReference>
<evidence type="ECO:0000313" key="12">
    <source>
        <dbReference type="RefSeq" id="XP_022081250.1"/>
    </source>
</evidence>
<protein>
    <submittedName>
        <fullName evidence="12">Optineurin-like isoform X1</fullName>
    </submittedName>
</protein>
<evidence type="ECO:0000256" key="3">
    <source>
        <dbReference type="ARBA" id="ARBA00022723"/>
    </source>
</evidence>
<feature type="compositionally biased region" description="Pro residues" evidence="9">
    <location>
        <begin position="1"/>
        <end position="11"/>
    </location>
</feature>
<feature type="compositionally biased region" description="Gly residues" evidence="9">
    <location>
        <begin position="671"/>
        <end position="680"/>
    </location>
</feature>
<dbReference type="InterPro" id="IPR051301">
    <property type="entry name" value="Optineurin/NFkB_EssMod"/>
</dbReference>
<evidence type="ECO:0000256" key="6">
    <source>
        <dbReference type="ARBA" id="ARBA00023054"/>
    </source>
</evidence>
<evidence type="ECO:0000259" key="10">
    <source>
        <dbReference type="PROSITE" id="PS51801"/>
    </source>
</evidence>
<dbReference type="GO" id="GO:0005634">
    <property type="term" value="C:nucleus"/>
    <property type="evidence" value="ECO:0007669"/>
    <property type="project" value="TreeGrafter"/>
</dbReference>
<dbReference type="RefSeq" id="XP_022081250.1">
    <property type="nucleotide sequence ID" value="XM_022225558.1"/>
</dbReference>
<dbReference type="GO" id="GO:0008270">
    <property type="term" value="F:zinc ion binding"/>
    <property type="evidence" value="ECO:0007669"/>
    <property type="project" value="UniProtKB-KW"/>
</dbReference>
<evidence type="ECO:0000256" key="1">
    <source>
        <dbReference type="ARBA" id="ARBA00004496"/>
    </source>
</evidence>
<dbReference type="InterPro" id="IPR034735">
    <property type="entry name" value="NEMO_ZF"/>
</dbReference>
<gene>
    <name evidence="12" type="primary">LOC110974154</name>
</gene>
<keyword evidence="2" id="KW-0963">Cytoplasm</keyword>
<keyword evidence="6 8" id="KW-0175">Coiled coil</keyword>
<feature type="region of interest" description="Disordered" evidence="9">
    <location>
        <begin position="1"/>
        <end position="59"/>
    </location>
</feature>
<comment type="subcellular location">
    <subcellularLocation>
        <location evidence="1">Cytoplasm</location>
    </subcellularLocation>
</comment>
<accession>A0A8B7XMP5</accession>
<feature type="compositionally biased region" description="Polar residues" evidence="9">
    <location>
        <begin position="649"/>
        <end position="661"/>
    </location>
</feature>
<feature type="region of interest" description="Disordered" evidence="9">
    <location>
        <begin position="649"/>
        <end position="680"/>
    </location>
</feature>
<evidence type="ECO:0000256" key="9">
    <source>
        <dbReference type="SAM" id="MobiDB-lite"/>
    </source>
</evidence>
<dbReference type="KEGG" id="aplc:110974154"/>